<dbReference type="RefSeq" id="WP_264326831.1">
    <property type="nucleotide sequence ID" value="NZ_JADEXQ010000084.1"/>
</dbReference>
<feature type="signal peptide" evidence="1">
    <location>
        <begin position="1"/>
        <end position="32"/>
    </location>
</feature>
<dbReference type="SUPFAM" id="SSF54427">
    <property type="entry name" value="NTF2-like"/>
    <property type="match status" value="1"/>
</dbReference>
<organism evidence="2 3">
    <name type="scientific">Romeriopsis navalis LEGE 11480</name>
    <dbReference type="NCBI Taxonomy" id="2777977"/>
    <lineage>
        <taxon>Bacteria</taxon>
        <taxon>Bacillati</taxon>
        <taxon>Cyanobacteriota</taxon>
        <taxon>Cyanophyceae</taxon>
        <taxon>Leptolyngbyales</taxon>
        <taxon>Leptolyngbyaceae</taxon>
        <taxon>Romeriopsis</taxon>
        <taxon>Romeriopsis navalis</taxon>
    </lineage>
</organism>
<keyword evidence="3" id="KW-1185">Reference proteome</keyword>
<name>A0A928VQQ6_9CYAN</name>
<dbReference type="GO" id="GO:0030638">
    <property type="term" value="P:polyketide metabolic process"/>
    <property type="evidence" value="ECO:0007669"/>
    <property type="project" value="InterPro"/>
</dbReference>
<evidence type="ECO:0000313" key="3">
    <source>
        <dbReference type="Proteomes" id="UP000625316"/>
    </source>
</evidence>
<evidence type="ECO:0000256" key="1">
    <source>
        <dbReference type="SAM" id="SignalP"/>
    </source>
</evidence>
<protein>
    <submittedName>
        <fullName evidence="2">Ester cyclase</fullName>
    </submittedName>
</protein>
<feature type="chain" id="PRO_5037619401" evidence="1">
    <location>
        <begin position="33"/>
        <end position="199"/>
    </location>
</feature>
<dbReference type="Proteomes" id="UP000625316">
    <property type="component" value="Unassembled WGS sequence"/>
</dbReference>
<dbReference type="InterPro" id="IPR009959">
    <property type="entry name" value="Cyclase_SnoaL-like"/>
</dbReference>
<dbReference type="PANTHER" id="PTHR38436">
    <property type="entry name" value="POLYKETIDE CYCLASE SNOAL-LIKE DOMAIN"/>
    <property type="match status" value="1"/>
</dbReference>
<dbReference type="InterPro" id="IPR032710">
    <property type="entry name" value="NTF2-like_dom_sf"/>
</dbReference>
<keyword evidence="1" id="KW-0732">Signal</keyword>
<comment type="caution">
    <text evidence="2">The sequence shown here is derived from an EMBL/GenBank/DDBJ whole genome shotgun (WGS) entry which is preliminary data.</text>
</comment>
<dbReference type="AlphaFoldDB" id="A0A928VQQ6"/>
<gene>
    <name evidence="2" type="ORF">IQ266_19910</name>
</gene>
<dbReference type="Pfam" id="PF07366">
    <property type="entry name" value="SnoaL"/>
    <property type="match status" value="1"/>
</dbReference>
<sequence>MNNSNRRFTQWLSRGGLAVIAGASLLTSPVLSAETDLGQGVIPLKSPAIIQRAISPNLSPTNQEQIIKATVKKFYHALSNGGTVSLDDLNSFMAADWQSTPAPAGGSSTTKLLKSMQAFNRLIPDLSWEPQEMLVDGNRVIVRSIASGTPEGNFFGLSTDGTKSFRIMTIDIHTVEQDKLTSAFHVEDWHGAIRQLSPQ</sequence>
<proteinExistence type="predicted"/>
<accession>A0A928VQQ6</accession>
<dbReference type="PANTHER" id="PTHR38436:SF1">
    <property type="entry name" value="ESTER CYCLASE"/>
    <property type="match status" value="1"/>
</dbReference>
<dbReference type="Gene3D" id="3.10.450.50">
    <property type="match status" value="1"/>
</dbReference>
<reference evidence="2" key="1">
    <citation type="submission" date="2020-10" db="EMBL/GenBank/DDBJ databases">
        <authorList>
            <person name="Castelo-Branco R."/>
            <person name="Eusebio N."/>
            <person name="Adriana R."/>
            <person name="Vieira A."/>
            <person name="Brugerolle De Fraissinette N."/>
            <person name="Rezende De Castro R."/>
            <person name="Schneider M.P."/>
            <person name="Vasconcelos V."/>
            <person name="Leao P.N."/>
        </authorList>
    </citation>
    <scope>NUCLEOTIDE SEQUENCE</scope>
    <source>
        <strain evidence="2">LEGE 11480</strain>
    </source>
</reference>
<dbReference type="EMBL" id="JADEXQ010000084">
    <property type="protein sequence ID" value="MBE9032007.1"/>
    <property type="molecule type" value="Genomic_DNA"/>
</dbReference>
<evidence type="ECO:0000313" key="2">
    <source>
        <dbReference type="EMBL" id="MBE9032007.1"/>
    </source>
</evidence>